<proteinExistence type="inferred from homology"/>
<sequence>MKRNVMTFINKHQLLTKESTVLVGVSGGPDSMALLHFLHSIREEWNLKLIAISIDHQLRADSSTADLLYVRKMCGNWGIACVGASLDVPSYKQDNRVGTQVAAREMRYQYFAEQMEKYQADYLALGHHGDDQVETMLMGLSRSANSSALAGIPITRRFATGAIIRPLLRVTKEEIETYCQTHNIMPRIDPTNYETNYTRNFFRKNVLPLLKEKNRNIHTTVQHLSETLQQDENYMRDEAEKVLHETVKLDPDIKKATIKIDMFHTHPDALQRRTFHLILNYLYNRPPKDLSYIHEEQFFALLRSDKGKLRMDFPSGLKLEKSYEKIMFYFSSQHTYNPSYHKTLEIPGRLDLPDGSTIVSLYNDNYQEQDEYSYFCNVDQIALPLHIRSRHEGDRMRWKGLEGSKKLKDIFIDAKIPQSERDKWPILTDDNGEILWLIGLKKGQPKHHTKNNTSYIQIIYEKGDM</sequence>
<keyword evidence="11" id="KW-1185">Reference proteome</keyword>
<dbReference type="NCBIfam" id="TIGR02432">
    <property type="entry name" value="lysidine_TilS_N"/>
    <property type="match status" value="1"/>
</dbReference>
<organism evidence="10 11">
    <name type="scientific">Virgibacillus natechei</name>
    <dbReference type="NCBI Taxonomy" id="1216297"/>
    <lineage>
        <taxon>Bacteria</taxon>
        <taxon>Bacillati</taxon>
        <taxon>Bacillota</taxon>
        <taxon>Bacilli</taxon>
        <taxon>Bacillales</taxon>
        <taxon>Bacillaceae</taxon>
        <taxon>Virgibacillus</taxon>
    </lineage>
</organism>
<evidence type="ECO:0000256" key="7">
    <source>
        <dbReference type="ARBA" id="ARBA00048539"/>
    </source>
</evidence>
<evidence type="ECO:0000256" key="6">
    <source>
        <dbReference type="ARBA" id="ARBA00022840"/>
    </source>
</evidence>
<evidence type="ECO:0000256" key="3">
    <source>
        <dbReference type="ARBA" id="ARBA00022598"/>
    </source>
</evidence>
<evidence type="ECO:0000259" key="9">
    <source>
        <dbReference type="SMART" id="SM00977"/>
    </source>
</evidence>
<evidence type="ECO:0000256" key="5">
    <source>
        <dbReference type="ARBA" id="ARBA00022741"/>
    </source>
</evidence>
<accession>A0ABS4III1</accession>
<dbReference type="SUPFAM" id="SSF52402">
    <property type="entry name" value="Adenine nucleotide alpha hydrolases-like"/>
    <property type="match status" value="1"/>
</dbReference>
<feature type="binding site" evidence="8">
    <location>
        <begin position="26"/>
        <end position="31"/>
    </location>
    <ligand>
        <name>ATP</name>
        <dbReference type="ChEBI" id="CHEBI:30616"/>
    </ligand>
</feature>
<name>A0ABS4III1_9BACI</name>
<dbReference type="CDD" id="cd01992">
    <property type="entry name" value="TilS_N"/>
    <property type="match status" value="1"/>
</dbReference>
<dbReference type="InterPro" id="IPR014729">
    <property type="entry name" value="Rossmann-like_a/b/a_fold"/>
</dbReference>
<dbReference type="SMART" id="SM00977">
    <property type="entry name" value="TilS_C"/>
    <property type="match status" value="1"/>
</dbReference>
<comment type="subcellular location">
    <subcellularLocation>
        <location evidence="1 8">Cytoplasm</location>
    </subcellularLocation>
</comment>
<keyword evidence="6 8" id="KW-0067">ATP-binding</keyword>
<dbReference type="Proteomes" id="UP001519345">
    <property type="component" value="Unassembled WGS sequence"/>
</dbReference>
<comment type="caution">
    <text evidence="10">The sequence shown here is derived from an EMBL/GenBank/DDBJ whole genome shotgun (WGS) entry which is preliminary data.</text>
</comment>
<dbReference type="SUPFAM" id="SSF82829">
    <property type="entry name" value="MesJ substrate recognition domain-like"/>
    <property type="match status" value="1"/>
</dbReference>
<dbReference type="InterPro" id="IPR012795">
    <property type="entry name" value="tRNA_Ile_lys_synt_N"/>
</dbReference>
<comment type="catalytic activity">
    <reaction evidence="7 8">
        <text>cytidine(34) in tRNA(Ile2) + L-lysine + ATP = lysidine(34) in tRNA(Ile2) + AMP + diphosphate + H(+)</text>
        <dbReference type="Rhea" id="RHEA:43744"/>
        <dbReference type="Rhea" id="RHEA-COMP:10625"/>
        <dbReference type="Rhea" id="RHEA-COMP:10670"/>
        <dbReference type="ChEBI" id="CHEBI:15378"/>
        <dbReference type="ChEBI" id="CHEBI:30616"/>
        <dbReference type="ChEBI" id="CHEBI:32551"/>
        <dbReference type="ChEBI" id="CHEBI:33019"/>
        <dbReference type="ChEBI" id="CHEBI:82748"/>
        <dbReference type="ChEBI" id="CHEBI:83665"/>
        <dbReference type="ChEBI" id="CHEBI:456215"/>
        <dbReference type="EC" id="6.3.4.19"/>
    </reaction>
</comment>
<evidence type="ECO:0000256" key="1">
    <source>
        <dbReference type="ARBA" id="ARBA00004496"/>
    </source>
</evidence>
<comment type="function">
    <text evidence="8">Ligates lysine onto the cytidine present at position 34 of the AUA codon-specific tRNA(Ile) that contains the anticodon CAU, in an ATP-dependent manner. Cytidine is converted to lysidine, thus changing the amino acid specificity of the tRNA from methionine to isoleucine.</text>
</comment>
<dbReference type="InterPro" id="IPR011063">
    <property type="entry name" value="TilS/TtcA_N"/>
</dbReference>
<dbReference type="Pfam" id="PF01171">
    <property type="entry name" value="ATP_bind_3"/>
    <property type="match status" value="1"/>
</dbReference>
<dbReference type="PANTHER" id="PTHR43033:SF1">
    <property type="entry name" value="TRNA(ILE)-LYSIDINE SYNTHASE-RELATED"/>
    <property type="match status" value="1"/>
</dbReference>
<comment type="similarity">
    <text evidence="8">Belongs to the tRNA(Ile)-lysidine synthase family.</text>
</comment>
<dbReference type="InterPro" id="IPR012094">
    <property type="entry name" value="tRNA_Ile_lys_synt"/>
</dbReference>
<evidence type="ECO:0000313" key="10">
    <source>
        <dbReference type="EMBL" id="MBP1970385.1"/>
    </source>
</evidence>
<gene>
    <name evidence="8" type="primary">tilS</name>
    <name evidence="10" type="ORF">J2Z83_002503</name>
</gene>
<reference evidence="10 11" key="1">
    <citation type="submission" date="2021-03" db="EMBL/GenBank/DDBJ databases">
        <title>Genomic Encyclopedia of Type Strains, Phase IV (KMG-IV): sequencing the most valuable type-strain genomes for metagenomic binning, comparative biology and taxonomic classification.</title>
        <authorList>
            <person name="Goeker M."/>
        </authorList>
    </citation>
    <scope>NUCLEOTIDE SEQUENCE [LARGE SCALE GENOMIC DNA]</scope>
    <source>
        <strain evidence="10 11">DSM 25609</strain>
    </source>
</reference>
<keyword evidence="2 8" id="KW-0963">Cytoplasm</keyword>
<dbReference type="InterPro" id="IPR012796">
    <property type="entry name" value="Lysidine-tRNA-synth_C"/>
</dbReference>
<evidence type="ECO:0000256" key="4">
    <source>
        <dbReference type="ARBA" id="ARBA00022694"/>
    </source>
</evidence>
<dbReference type="Gene3D" id="3.40.50.620">
    <property type="entry name" value="HUPs"/>
    <property type="match status" value="1"/>
</dbReference>
<evidence type="ECO:0000256" key="2">
    <source>
        <dbReference type="ARBA" id="ARBA00022490"/>
    </source>
</evidence>
<dbReference type="Gene3D" id="3.30.465.60">
    <property type="match status" value="1"/>
</dbReference>
<protein>
    <recommendedName>
        <fullName evidence="8">tRNA(Ile)-lysidine synthase</fullName>
        <ecNumber evidence="8">6.3.4.19</ecNumber>
    </recommendedName>
    <alternativeName>
        <fullName evidence="8">tRNA(Ile)-2-lysyl-cytidine synthase</fullName>
    </alternativeName>
    <alternativeName>
        <fullName evidence="8">tRNA(Ile)-lysidine synthetase</fullName>
    </alternativeName>
</protein>
<keyword evidence="5 8" id="KW-0547">Nucleotide-binding</keyword>
<dbReference type="PANTHER" id="PTHR43033">
    <property type="entry name" value="TRNA(ILE)-LYSIDINE SYNTHASE-RELATED"/>
    <property type="match status" value="1"/>
</dbReference>
<dbReference type="GO" id="GO:0032267">
    <property type="term" value="F:tRNA(Ile)-lysidine synthase activity"/>
    <property type="evidence" value="ECO:0007669"/>
    <property type="project" value="UniProtKB-EC"/>
</dbReference>
<dbReference type="HAMAP" id="MF_01161">
    <property type="entry name" value="tRNA_Ile_lys_synt"/>
    <property type="match status" value="1"/>
</dbReference>
<comment type="domain">
    <text evidence="8">The N-terminal region contains the highly conserved SGGXDS motif, predicted to be a P-loop motif involved in ATP binding.</text>
</comment>
<dbReference type="RefSeq" id="WP_209463517.1">
    <property type="nucleotide sequence ID" value="NZ_CP110224.1"/>
</dbReference>
<dbReference type="SUPFAM" id="SSF56037">
    <property type="entry name" value="PheT/TilS domain"/>
    <property type="match status" value="1"/>
</dbReference>
<feature type="domain" description="Lysidine-tRNA(Ile) synthetase C-terminal" evidence="9">
    <location>
        <begin position="385"/>
        <end position="458"/>
    </location>
</feature>
<keyword evidence="3 8" id="KW-0436">Ligase</keyword>
<dbReference type="EC" id="6.3.4.19" evidence="8"/>
<evidence type="ECO:0000313" key="11">
    <source>
        <dbReference type="Proteomes" id="UP001519345"/>
    </source>
</evidence>
<evidence type="ECO:0000256" key="8">
    <source>
        <dbReference type="HAMAP-Rule" id="MF_01161"/>
    </source>
</evidence>
<dbReference type="EMBL" id="JAGGKX010000012">
    <property type="protein sequence ID" value="MBP1970385.1"/>
    <property type="molecule type" value="Genomic_DNA"/>
</dbReference>
<keyword evidence="4 8" id="KW-0819">tRNA processing</keyword>
<dbReference type="Pfam" id="PF11734">
    <property type="entry name" value="TilS_C"/>
    <property type="match status" value="1"/>
</dbReference>
<dbReference type="NCBIfam" id="TIGR02433">
    <property type="entry name" value="lysidine_TilS_C"/>
    <property type="match status" value="1"/>
</dbReference>